<dbReference type="InterPro" id="IPR058441">
    <property type="entry name" value="DUF8128"/>
</dbReference>
<dbReference type="PANTHER" id="PTHR30121:SF11">
    <property type="entry name" value="AAA+ ATPASE DOMAIN-CONTAINING PROTEIN"/>
    <property type="match status" value="1"/>
</dbReference>
<dbReference type="InterPro" id="IPR002789">
    <property type="entry name" value="HerA_central"/>
</dbReference>
<dbReference type="InterPro" id="IPR027417">
    <property type="entry name" value="P-loop_NTPase"/>
</dbReference>
<keyword evidence="5" id="KW-1185">Reference proteome</keyword>
<feature type="domain" description="Helicase HerA central" evidence="2">
    <location>
        <begin position="437"/>
        <end position="540"/>
    </location>
</feature>
<dbReference type="SUPFAM" id="SSF52540">
    <property type="entry name" value="P-loop containing nucleoside triphosphate hydrolases"/>
    <property type="match status" value="1"/>
</dbReference>
<organism evidence="4 5">
    <name type="scientific">Solihabitans fulvus</name>
    <dbReference type="NCBI Taxonomy" id="1892852"/>
    <lineage>
        <taxon>Bacteria</taxon>
        <taxon>Bacillati</taxon>
        <taxon>Actinomycetota</taxon>
        <taxon>Actinomycetes</taxon>
        <taxon>Pseudonocardiales</taxon>
        <taxon>Pseudonocardiaceae</taxon>
        <taxon>Solihabitans</taxon>
    </lineage>
</organism>
<dbReference type="InterPro" id="IPR051162">
    <property type="entry name" value="T4SS_component"/>
</dbReference>
<feature type="compositionally biased region" description="Polar residues" evidence="1">
    <location>
        <begin position="837"/>
        <end position="853"/>
    </location>
</feature>
<dbReference type="PANTHER" id="PTHR30121">
    <property type="entry name" value="UNCHARACTERIZED PROTEIN YJGR-RELATED"/>
    <property type="match status" value="1"/>
</dbReference>
<dbReference type="Proteomes" id="UP000323454">
    <property type="component" value="Unassembled WGS sequence"/>
</dbReference>
<proteinExistence type="predicted"/>
<evidence type="ECO:0000259" key="3">
    <source>
        <dbReference type="Pfam" id="PF26449"/>
    </source>
</evidence>
<dbReference type="Pfam" id="PF26449">
    <property type="entry name" value="DUF8128"/>
    <property type="match status" value="1"/>
</dbReference>
<reference evidence="4 5" key="2">
    <citation type="submission" date="2019-09" db="EMBL/GenBank/DDBJ databases">
        <authorList>
            <person name="Jin C."/>
        </authorList>
    </citation>
    <scope>NUCLEOTIDE SEQUENCE [LARGE SCALE GENOMIC DNA]</scope>
    <source>
        <strain evidence="4 5">AN110305</strain>
    </source>
</reference>
<reference evidence="4 5" key="1">
    <citation type="submission" date="2019-09" db="EMBL/GenBank/DDBJ databases">
        <title>Goodfellowia gen. nov., a new genus of the Pseudonocardineae related to Actinoalloteichus, containing Goodfellowia coeruleoviolacea gen. nov., comb. nov. gen. nov., comb. nov.</title>
        <authorList>
            <person name="Labeda D."/>
        </authorList>
    </citation>
    <scope>NUCLEOTIDE SEQUENCE [LARGE SCALE GENOMIC DNA]</scope>
    <source>
        <strain evidence="4 5">AN110305</strain>
    </source>
</reference>
<feature type="domain" description="DUF8128" evidence="3">
    <location>
        <begin position="130"/>
        <end position="402"/>
    </location>
</feature>
<evidence type="ECO:0000313" key="5">
    <source>
        <dbReference type="Proteomes" id="UP000323454"/>
    </source>
</evidence>
<feature type="region of interest" description="Disordered" evidence="1">
    <location>
        <begin position="829"/>
        <end position="876"/>
    </location>
</feature>
<dbReference type="Pfam" id="PF01935">
    <property type="entry name" value="DUF87"/>
    <property type="match status" value="1"/>
</dbReference>
<dbReference type="EMBL" id="VUOB01000067">
    <property type="protein sequence ID" value="KAA2253281.1"/>
    <property type="molecule type" value="Genomic_DNA"/>
</dbReference>
<dbReference type="AlphaFoldDB" id="A0A5B2WNC0"/>
<dbReference type="RefSeq" id="WP_149853847.1">
    <property type="nucleotide sequence ID" value="NZ_VUOB01000067.1"/>
</dbReference>
<sequence length="876" mass="94639">MIAVIPAALIHPLATAPAPGTGPQPTGLSGSWLGQYLRDPLGTLHALLTPIGQWLALWWPTVSVSAAFAVLVVISQRRWLAGRRHAALLADARQITVLAPPTVDPAGGAALWSNLVGLLRPAWRRALVGQPHVACEYVFSEAGVAIQLWVPGVIPPGLVERAVEAAWPGTHTRVGAAEPPLPPHGDGQRRLVVGGELRLARSEALPIRTDFDADPIRALIGAPVGLGREEYACVQILARPVTGHRVAKARRSARRVHTGGSTHLVGRLLDLITPGVKSGRTRHATTSGQLHSDPQTSLEYGAQNRAIVTKQRGSQFETIIRYAVATLLPADAGDREVRTARDVARGRAHALAASFASYTEHNRYGRTRLRHPGTVIDERRLGRGDLLSVPELAALAHLPVDESIPGVQRAGARAISPPPGIATPGPQAKPLGITDTGHERPVALRVPDARHHLHVIGATGSGKSTLLGNMILADAEAGRGIVLIDPKGDLVTDVLSRLPRSAADRVVLFDADSRSRPPCLNPLDGGETDLTVDNLVSVFRRVYSAFWGPRTDDVMRAACLTLRTQEGVATLADLPKLLIDEAFRSRVTAGVTDPVLRGFWTWYEELTDSSRSQVISPLMNKLRAFLLRPFVRDAIAGGHSTVDMSEVLDGGICLVRIPKGSLGEETTRLVGSLVVARTWQATTGRARTPQRRRKDASLVIDECHNFLNLPYPIEDMLAEARGFRVAMTLAHQHLGQLPRELREGMSTNARSKVFFNASPEDSRELSRHTAPRLSDHDLAHLGVYHAAVRLVLNGEEAQPFTMRTQPLPRAIPGRAREIRAVVRCALRTRTAAPTTTNGGSSSRPLQKPTTGSRPANHDRATGPVVRPHRTDPRRHG</sequence>
<evidence type="ECO:0000259" key="2">
    <source>
        <dbReference type="Pfam" id="PF01935"/>
    </source>
</evidence>
<accession>A0A5B2WNC0</accession>
<evidence type="ECO:0000313" key="4">
    <source>
        <dbReference type="EMBL" id="KAA2253281.1"/>
    </source>
</evidence>
<name>A0A5B2WNC0_9PSEU</name>
<comment type="caution">
    <text evidence="4">The sequence shown here is derived from an EMBL/GenBank/DDBJ whole genome shotgun (WGS) entry which is preliminary data.</text>
</comment>
<gene>
    <name evidence="4" type="ORF">F0L68_33240</name>
</gene>
<dbReference type="OrthoDB" id="3258326at2"/>
<protein>
    <submittedName>
        <fullName evidence="4">Type IV secretory system conjugative DNA transfer family protein</fullName>
    </submittedName>
</protein>
<dbReference type="CDD" id="cd01127">
    <property type="entry name" value="TrwB_TraG_TraD_VirD4"/>
    <property type="match status" value="2"/>
</dbReference>
<evidence type="ECO:0000256" key="1">
    <source>
        <dbReference type="SAM" id="MobiDB-lite"/>
    </source>
</evidence>
<dbReference type="Gene3D" id="3.40.50.300">
    <property type="entry name" value="P-loop containing nucleotide triphosphate hydrolases"/>
    <property type="match status" value="2"/>
</dbReference>